<dbReference type="EMBL" id="LJRC01000046">
    <property type="protein sequence ID" value="KPY40018.1"/>
    <property type="molecule type" value="Genomic_DNA"/>
</dbReference>
<dbReference type="Pfam" id="PF18845">
    <property type="entry name" value="baeRF_family3"/>
    <property type="match status" value="1"/>
</dbReference>
<dbReference type="RefSeq" id="WP_057408294.1">
    <property type="nucleotide sequence ID" value="NZ_LJRC01000046.1"/>
</dbReference>
<feature type="region of interest" description="Disordered" evidence="1">
    <location>
        <begin position="157"/>
        <end position="204"/>
    </location>
</feature>
<dbReference type="PATRIC" id="fig|251707.3.peg.3485"/>
<dbReference type="Proteomes" id="UP000050562">
    <property type="component" value="Unassembled WGS sequence"/>
</dbReference>
<evidence type="ECO:0000313" key="2">
    <source>
        <dbReference type="EMBL" id="KPY40018.1"/>
    </source>
</evidence>
<protein>
    <submittedName>
        <fullName evidence="2">Uncharacterized protein</fullName>
    </submittedName>
</protein>
<reference evidence="2 3" key="1">
    <citation type="submission" date="2015-09" db="EMBL/GenBank/DDBJ databases">
        <title>Genome announcement of multiple Pseudomonas syringae strains.</title>
        <authorList>
            <person name="Thakur S."/>
            <person name="Wang P.W."/>
            <person name="Gong Y."/>
            <person name="Weir B.S."/>
            <person name="Guttman D.S."/>
        </authorList>
    </citation>
    <scope>NUCLEOTIDE SEQUENCE [LARGE SCALE GENOMIC DNA]</scope>
    <source>
        <strain evidence="2 3">ICMP3956</strain>
    </source>
</reference>
<proteinExistence type="predicted"/>
<name>A0A0P9YAM7_9PSED</name>
<accession>A0A0P9YAM7</accession>
<evidence type="ECO:0000313" key="3">
    <source>
        <dbReference type="Proteomes" id="UP000050562"/>
    </source>
</evidence>
<evidence type="ECO:0000256" key="1">
    <source>
        <dbReference type="SAM" id="MobiDB-lite"/>
    </source>
</evidence>
<dbReference type="InterPro" id="IPR041289">
    <property type="entry name" value="Bact_RF_family3"/>
</dbReference>
<organism evidence="2 3">
    <name type="scientific">Pseudomonas syringae pv. primulae</name>
    <dbReference type="NCBI Taxonomy" id="251707"/>
    <lineage>
        <taxon>Bacteria</taxon>
        <taxon>Pseudomonadati</taxon>
        <taxon>Pseudomonadota</taxon>
        <taxon>Gammaproteobacteria</taxon>
        <taxon>Pseudomonadales</taxon>
        <taxon>Pseudomonadaceae</taxon>
        <taxon>Pseudomonas</taxon>
    </lineage>
</organism>
<comment type="caution">
    <text evidence="2">The sequence shown here is derived from an EMBL/GenBank/DDBJ whole genome shotgun (WGS) entry which is preliminary data.</text>
</comment>
<gene>
    <name evidence="2" type="ORF">ALO52_02606</name>
</gene>
<dbReference type="AlphaFoldDB" id="A0A0P9YAM7"/>
<feature type="compositionally biased region" description="Basic and acidic residues" evidence="1">
    <location>
        <begin position="172"/>
        <end position="181"/>
    </location>
</feature>
<sequence>MVQIQPFTRQTLDTLLELAGRPNLSVYMPTHRTFPQRTQDPIRLKNLIKELETLLERHYPQIAKQALITPFQALIDDQAFWNACPEGIAIFGGLEHFMVVGLHKAVAETAVVNSHPYLKPLLRLAPMTDRYQALCLSRDSVRVYEGSMQSLQEISLPEAVPTNQNEALGDDLTPRDQRGHPDGFSGGGERGDPMMHESGGSGKQEEINLDRERFFRIVDRKITEHCSRVSKLPLVLVALPENQAVFRAQSRNPFLLPEGVEQDPATLTAAQLTSACGELIGVRHDDRLNQALGRYERAVGQRLNANELPDIARAATEGRVALLLVEAERTVNGVMDGMSGDLAIRSDDDPGADDVLDEMILAVMQHGGEVIVLPPERSMPSETGAAAVYRY</sequence>